<dbReference type="PANTHER" id="PTHR10566">
    <property type="entry name" value="CHAPERONE-ACTIVITY OF BC1 COMPLEX CABC1 -RELATED"/>
    <property type="match status" value="1"/>
</dbReference>
<feature type="transmembrane region" description="Helical" evidence="2">
    <location>
        <begin position="33"/>
        <end position="52"/>
    </location>
</feature>
<feature type="domain" description="Protein kinase" evidence="3">
    <location>
        <begin position="223"/>
        <end position="601"/>
    </location>
</feature>
<dbReference type="Pfam" id="PF03109">
    <property type="entry name" value="ABC1"/>
    <property type="match status" value="1"/>
</dbReference>
<keyword evidence="2" id="KW-0812">Transmembrane</keyword>
<evidence type="ECO:0000256" key="2">
    <source>
        <dbReference type="SAM" id="Phobius"/>
    </source>
</evidence>
<dbReference type="EMBL" id="BAABBA010000007">
    <property type="protein sequence ID" value="GAA4287395.1"/>
    <property type="molecule type" value="Genomic_DNA"/>
</dbReference>
<dbReference type="CDD" id="cd05121">
    <property type="entry name" value="ABC1_ADCK3-like"/>
    <property type="match status" value="1"/>
</dbReference>
<sequence length="659" mass="70916">MHPVLVLTAAILYVLTVALFTLVVRRLLGVRVSLLRAVVATLVALAVTRPVLDALVAEPEVGTTVTTEALLYVALLGAATFVVAMVLVVAAEVLVPDGSIPGPIDLWRGGRSRLSRSGRYLEILRIAWRHGLSRFLRGRRHLALGSVAERRDLARSLRRALEDGGVTFVKLGQQLSTRQDLLPPEFVEELALLQDQAAPVGWELAAARIRTEIGHDLGKTFVEIDEQPLASASVAQVHAARLASGESVVVKVQRPEIEHDVERDLDILVRLASVLDARTDWGRSIGLRDLAEGFAAALTEELDFTVERDNMRGVAAALERAGSDGIRVPTPVPGLCTARVLVMDRLDGVPLTGAEHTLARLGPDVRAQLAGTLLQTVMDQLLESGIFHVDLHPGNVLVADDGTLGMLDLGSVGRLGAQTRRAMGQFLAGVGTGDSMAAADALLELVERPEEIDERALEQAIGVLILRYTSGGPTDGTAAFASLFTLINAFRLGVPPEVAAVFRAMATLDGTLRALDPGYDLVSEAKAMSRARLTGISDPSRLRETVEQELTALLPIVRRLPHRIDRLADAAEHGRLNANVRLLADPRDRRMVTNLVHRSLLTVLAATTGLMSVVLFTVRGGPMVTDEASVYTVLATGLFVVSVVLGLRVLIIVFRREEP</sequence>
<feature type="transmembrane region" description="Helical" evidence="2">
    <location>
        <begin position="599"/>
        <end position="618"/>
    </location>
</feature>
<keyword evidence="2" id="KW-1133">Transmembrane helix</keyword>
<dbReference type="SUPFAM" id="SSF56112">
    <property type="entry name" value="Protein kinase-like (PK-like)"/>
    <property type="match status" value="1"/>
</dbReference>
<evidence type="ECO:0000256" key="1">
    <source>
        <dbReference type="ARBA" id="ARBA00009670"/>
    </source>
</evidence>
<dbReference type="InterPro" id="IPR050154">
    <property type="entry name" value="UbiB_kinase"/>
</dbReference>
<comment type="similarity">
    <text evidence="1">Belongs to the protein kinase superfamily. ADCK protein kinase family.</text>
</comment>
<dbReference type="PANTHER" id="PTHR10566:SF113">
    <property type="entry name" value="PROTEIN ACTIVITY OF BC1 COMPLEX KINASE 7, CHLOROPLASTIC"/>
    <property type="match status" value="1"/>
</dbReference>
<dbReference type="Gene3D" id="1.10.510.10">
    <property type="entry name" value="Transferase(Phosphotransferase) domain 1"/>
    <property type="match status" value="1"/>
</dbReference>
<comment type="caution">
    <text evidence="4">The sequence shown here is derived from an EMBL/GenBank/DDBJ whole genome shotgun (WGS) entry which is preliminary data.</text>
</comment>
<protein>
    <submittedName>
        <fullName evidence="4">AarF/UbiB family protein</fullName>
    </submittedName>
</protein>
<feature type="transmembrane region" description="Helical" evidence="2">
    <location>
        <begin position="72"/>
        <end position="95"/>
    </location>
</feature>
<gene>
    <name evidence="4" type="ORF">GCM10022262_17540</name>
</gene>
<organism evidence="4 5">
    <name type="scientific">Georgenia daeguensis</name>
    <dbReference type="NCBI Taxonomy" id="908355"/>
    <lineage>
        <taxon>Bacteria</taxon>
        <taxon>Bacillati</taxon>
        <taxon>Actinomycetota</taxon>
        <taxon>Actinomycetes</taxon>
        <taxon>Micrococcales</taxon>
        <taxon>Bogoriellaceae</taxon>
        <taxon>Georgenia</taxon>
    </lineage>
</organism>
<feature type="transmembrane region" description="Helical" evidence="2">
    <location>
        <begin position="630"/>
        <end position="654"/>
    </location>
</feature>
<reference evidence="5" key="1">
    <citation type="journal article" date="2019" name="Int. J. Syst. Evol. Microbiol.">
        <title>The Global Catalogue of Microorganisms (GCM) 10K type strain sequencing project: providing services to taxonomists for standard genome sequencing and annotation.</title>
        <authorList>
            <consortium name="The Broad Institute Genomics Platform"/>
            <consortium name="The Broad Institute Genome Sequencing Center for Infectious Disease"/>
            <person name="Wu L."/>
            <person name="Ma J."/>
        </authorList>
    </citation>
    <scope>NUCLEOTIDE SEQUENCE [LARGE SCALE GENOMIC DNA]</scope>
    <source>
        <strain evidence="5">JCM 17459</strain>
    </source>
</reference>
<dbReference type="Proteomes" id="UP001499841">
    <property type="component" value="Unassembled WGS sequence"/>
</dbReference>
<dbReference type="PROSITE" id="PS50011">
    <property type="entry name" value="PROTEIN_KINASE_DOM"/>
    <property type="match status" value="1"/>
</dbReference>
<dbReference type="RefSeq" id="WP_345040005.1">
    <property type="nucleotide sequence ID" value="NZ_BAABBA010000007.1"/>
</dbReference>
<name>A0ABP8EU07_9MICO</name>
<proteinExistence type="inferred from homology"/>
<evidence type="ECO:0000313" key="5">
    <source>
        <dbReference type="Proteomes" id="UP001499841"/>
    </source>
</evidence>
<dbReference type="InterPro" id="IPR000719">
    <property type="entry name" value="Prot_kinase_dom"/>
</dbReference>
<dbReference type="InterPro" id="IPR011009">
    <property type="entry name" value="Kinase-like_dom_sf"/>
</dbReference>
<keyword evidence="2" id="KW-0472">Membrane</keyword>
<evidence type="ECO:0000313" key="4">
    <source>
        <dbReference type="EMBL" id="GAA4287395.1"/>
    </source>
</evidence>
<dbReference type="InterPro" id="IPR004147">
    <property type="entry name" value="ABC1_dom"/>
</dbReference>
<accession>A0ABP8EU07</accession>
<keyword evidence="5" id="KW-1185">Reference proteome</keyword>
<feature type="transmembrane region" description="Helical" evidence="2">
    <location>
        <begin position="6"/>
        <end position="24"/>
    </location>
</feature>
<evidence type="ECO:0000259" key="3">
    <source>
        <dbReference type="PROSITE" id="PS50011"/>
    </source>
</evidence>